<dbReference type="AlphaFoldDB" id="A0A816KFP5"/>
<gene>
    <name evidence="1" type="ORF">MBJ925_LOCUS3168</name>
</gene>
<dbReference type="SUPFAM" id="SSF56219">
    <property type="entry name" value="DNase I-like"/>
    <property type="match status" value="1"/>
</dbReference>
<accession>A0A816KFP5</accession>
<protein>
    <submittedName>
        <fullName evidence="1">Uncharacterized protein</fullName>
    </submittedName>
</protein>
<dbReference type="Gene3D" id="3.60.10.10">
    <property type="entry name" value="Endonuclease/exonuclease/phosphatase"/>
    <property type="match status" value="1"/>
</dbReference>
<organism evidence="1 2">
    <name type="scientific">Rotaria magnacalcarata</name>
    <dbReference type="NCBI Taxonomy" id="392030"/>
    <lineage>
        <taxon>Eukaryota</taxon>
        <taxon>Metazoa</taxon>
        <taxon>Spiralia</taxon>
        <taxon>Gnathifera</taxon>
        <taxon>Rotifera</taxon>
        <taxon>Eurotatoria</taxon>
        <taxon>Bdelloidea</taxon>
        <taxon>Philodinida</taxon>
        <taxon>Philodinidae</taxon>
        <taxon>Rotaria</taxon>
    </lineage>
</organism>
<comment type="caution">
    <text evidence="1">The sequence shown here is derived from an EMBL/GenBank/DDBJ whole genome shotgun (WGS) entry which is preliminary data.</text>
</comment>
<feature type="non-terminal residue" evidence="1">
    <location>
        <position position="1"/>
    </location>
</feature>
<dbReference type="EMBL" id="CAJNRE010000235">
    <property type="protein sequence ID" value="CAF1924749.1"/>
    <property type="molecule type" value="Genomic_DNA"/>
</dbReference>
<evidence type="ECO:0000313" key="2">
    <source>
        <dbReference type="Proteomes" id="UP000663824"/>
    </source>
</evidence>
<sequence>MDDLLGKITELNNHLTNLELKYSKFEQFMIEKNTSDLSVKQNVNLLSQHSTDYKKELVHHSILIERHENVFMKLIIPMFEDLFELISSQNQDKKGNILDADLKVKLERYLIQMKKEFSSTSDELPSMSSSSLHVLLFNVRGLDLRWQEVLLLISSLKFDALILVETGEFNIWFHQKIFQDYRLLYQKGENRNGGVLILIKESFSISRVPCSIPNICVVDIKGEDNFRIIGVYAPDSKSWSWDDLSAFVS</sequence>
<name>A0A816KFP5_9BILA</name>
<proteinExistence type="predicted"/>
<evidence type="ECO:0000313" key="1">
    <source>
        <dbReference type="EMBL" id="CAF1924749.1"/>
    </source>
</evidence>
<dbReference type="Proteomes" id="UP000663824">
    <property type="component" value="Unassembled WGS sequence"/>
</dbReference>
<reference evidence="1" key="1">
    <citation type="submission" date="2021-02" db="EMBL/GenBank/DDBJ databases">
        <authorList>
            <person name="Nowell W R."/>
        </authorList>
    </citation>
    <scope>NUCLEOTIDE SEQUENCE</scope>
</reference>
<dbReference type="InterPro" id="IPR036691">
    <property type="entry name" value="Endo/exonu/phosph_ase_sf"/>
</dbReference>